<organism evidence="1 2">
    <name type="scientific">Araneus ventricosus</name>
    <name type="common">Orbweaver spider</name>
    <name type="synonym">Epeira ventricosa</name>
    <dbReference type="NCBI Taxonomy" id="182803"/>
    <lineage>
        <taxon>Eukaryota</taxon>
        <taxon>Metazoa</taxon>
        <taxon>Ecdysozoa</taxon>
        <taxon>Arthropoda</taxon>
        <taxon>Chelicerata</taxon>
        <taxon>Arachnida</taxon>
        <taxon>Araneae</taxon>
        <taxon>Araneomorphae</taxon>
        <taxon>Entelegynae</taxon>
        <taxon>Araneoidea</taxon>
        <taxon>Araneidae</taxon>
        <taxon>Araneus</taxon>
    </lineage>
</organism>
<dbReference type="AlphaFoldDB" id="A0A4Y2LQF0"/>
<name>A0A4Y2LQF0_ARAVE</name>
<proteinExistence type="predicted"/>
<comment type="caution">
    <text evidence="1">The sequence shown here is derived from an EMBL/GenBank/DDBJ whole genome shotgun (WGS) entry which is preliminary data.</text>
</comment>
<sequence length="115" mass="13038">MKYLVLSRTLENIRKGSDVTACDVGKRVFLLEEEVRRGALGGAELQRRRRTGLLVLGFKRGGERTPSEFLWNLCGQNEGPGRGSHDGWNDEAYFFPRQSPSCAEFFSTDVHPNYK</sequence>
<dbReference type="Proteomes" id="UP000499080">
    <property type="component" value="Unassembled WGS sequence"/>
</dbReference>
<evidence type="ECO:0000313" key="1">
    <source>
        <dbReference type="EMBL" id="GBN16253.1"/>
    </source>
</evidence>
<dbReference type="EMBL" id="BGPR01119600">
    <property type="protein sequence ID" value="GBN16253.1"/>
    <property type="molecule type" value="Genomic_DNA"/>
</dbReference>
<protein>
    <submittedName>
        <fullName evidence="1">Uncharacterized protein</fullName>
    </submittedName>
</protein>
<reference evidence="1 2" key="1">
    <citation type="journal article" date="2019" name="Sci. Rep.">
        <title>Orb-weaving spider Araneus ventricosus genome elucidates the spidroin gene catalogue.</title>
        <authorList>
            <person name="Kono N."/>
            <person name="Nakamura H."/>
            <person name="Ohtoshi R."/>
            <person name="Moran D.A.P."/>
            <person name="Shinohara A."/>
            <person name="Yoshida Y."/>
            <person name="Fujiwara M."/>
            <person name="Mori M."/>
            <person name="Tomita M."/>
            <person name="Arakawa K."/>
        </authorList>
    </citation>
    <scope>NUCLEOTIDE SEQUENCE [LARGE SCALE GENOMIC DNA]</scope>
</reference>
<accession>A0A4Y2LQF0</accession>
<evidence type="ECO:0000313" key="2">
    <source>
        <dbReference type="Proteomes" id="UP000499080"/>
    </source>
</evidence>
<keyword evidence="2" id="KW-1185">Reference proteome</keyword>
<gene>
    <name evidence="1" type="ORF">AVEN_83363_1</name>
</gene>